<organism evidence="1">
    <name type="scientific">seawater metagenome</name>
    <dbReference type="NCBI Taxonomy" id="1561972"/>
    <lineage>
        <taxon>unclassified sequences</taxon>
        <taxon>metagenomes</taxon>
        <taxon>ecological metagenomes</taxon>
    </lineage>
</organism>
<gene>
    <name evidence="1" type="ORF">CPAV1605_732</name>
</gene>
<accession>A0A5E8CIT5</accession>
<dbReference type="AlphaFoldDB" id="A0A5E8CIT5"/>
<name>A0A5E8CIT5_9ZZZZ</name>
<dbReference type="EMBL" id="CABVLZ010000003">
    <property type="protein sequence ID" value="VVU95007.1"/>
    <property type="molecule type" value="Genomic_DNA"/>
</dbReference>
<proteinExistence type="predicted"/>
<sequence>MKILNKYKVLYQYGGKKLDMLFYRILNSFLEEKPTILNIINSFENGIEIGELPVLYQKLEEINIDGESIRNLKDILDKIITLPFMNPLEYTSVFLSSFDEFFFKQKESLLSDGEINEIITKVPNVLELESFNDYLNYLLNHRYENYFNQDLRRYIRDTIYKRIRDSFATTDAATAEFNRILTIFNTKYKNISSVYKSIRTYNSSIKKILDNIMIVNGMLENKSGIYEFKLLKSINIDLLSSITHPCLINLDNLTVIHKITFINITDSIIKFKLINGILNTSNSELSIGFTDFDNAKILKNRYDLAIESEKRIPIMVDEMQRIDSLAPFFNHNIIQNGDKTISTSYFEILDEMNKELYKYVNKAGKRGESFEKQTLFIFAIKFCLDHPEIDINSIRIFTSLTIILEEEDRRWQVGELDVLIVNENNEIIGIGEMKTSIDTIQTAYKQVKKIQEAFFNISKLKFYKNKTEYLKFTLSLNIKSLLESFSDTPENNPYFYIVTLTNNLSDIDPAYVTNLLTYLNSNNIIKLENDKFILNPEANPALIKKAYTDLLENMHQKDIELTSQILMKYLGKNNLLIFRKIDLLVNAAKIISKHILKIE</sequence>
<evidence type="ECO:0000313" key="1">
    <source>
        <dbReference type="EMBL" id="VVU95007.1"/>
    </source>
</evidence>
<protein>
    <submittedName>
        <fullName evidence="1">Uncharacterized protein</fullName>
    </submittedName>
</protein>
<reference evidence="1" key="1">
    <citation type="submission" date="2019-09" db="EMBL/GenBank/DDBJ databases">
        <authorList>
            <person name="Needham M D."/>
        </authorList>
    </citation>
    <scope>NUCLEOTIDE SEQUENCE</scope>
</reference>